<feature type="coiled-coil region" evidence="1">
    <location>
        <begin position="25"/>
        <end position="52"/>
    </location>
</feature>
<evidence type="ECO:0000313" key="2">
    <source>
        <dbReference type="EMBL" id="CAB4123584.1"/>
    </source>
</evidence>
<sequence>MFVSKKKHEQKVFEARLKTMENMREGEQQDKIWELERSVKKLQKQVRKLKGIVKNGY</sequence>
<accession>A0A6J5KMK0</accession>
<protein>
    <submittedName>
        <fullName evidence="2">Uncharacterized protein</fullName>
    </submittedName>
</protein>
<evidence type="ECO:0000256" key="1">
    <source>
        <dbReference type="SAM" id="Coils"/>
    </source>
</evidence>
<gene>
    <name evidence="2" type="ORF">UFOVP46_50</name>
</gene>
<organism evidence="2">
    <name type="scientific">uncultured Caudovirales phage</name>
    <dbReference type="NCBI Taxonomy" id="2100421"/>
    <lineage>
        <taxon>Viruses</taxon>
        <taxon>Duplodnaviria</taxon>
        <taxon>Heunggongvirae</taxon>
        <taxon>Uroviricota</taxon>
        <taxon>Caudoviricetes</taxon>
        <taxon>Peduoviridae</taxon>
        <taxon>Maltschvirus</taxon>
        <taxon>Maltschvirus maltsch</taxon>
    </lineage>
</organism>
<reference evidence="2" key="1">
    <citation type="submission" date="2020-04" db="EMBL/GenBank/DDBJ databases">
        <authorList>
            <person name="Chiriac C."/>
            <person name="Salcher M."/>
            <person name="Ghai R."/>
            <person name="Kavagutti S V."/>
        </authorList>
    </citation>
    <scope>NUCLEOTIDE SEQUENCE</scope>
</reference>
<name>A0A6J5KMK0_9CAUD</name>
<keyword evidence="1" id="KW-0175">Coiled coil</keyword>
<dbReference type="EMBL" id="LR796174">
    <property type="protein sequence ID" value="CAB4123584.1"/>
    <property type="molecule type" value="Genomic_DNA"/>
</dbReference>
<proteinExistence type="predicted"/>